<dbReference type="SUPFAM" id="SSF53474">
    <property type="entry name" value="alpha/beta-Hydrolases"/>
    <property type="match status" value="1"/>
</dbReference>
<keyword evidence="2" id="KW-0378">Hydrolase</keyword>
<dbReference type="InterPro" id="IPR051601">
    <property type="entry name" value="Serine_prot/Carboxylest_S33"/>
</dbReference>
<accession>A0A7R7WZ89</accession>
<dbReference type="PANTHER" id="PTHR43248:SF25">
    <property type="entry name" value="AB HYDROLASE-1 DOMAIN-CONTAINING PROTEIN-RELATED"/>
    <property type="match status" value="1"/>
</dbReference>
<comment type="similarity">
    <text evidence="1">Belongs to the peptidase S33 family.</text>
</comment>
<dbReference type="AlphaFoldDB" id="A0A7R7WZ89"/>
<dbReference type="Gene3D" id="3.40.50.1820">
    <property type="entry name" value="alpha/beta hydrolase"/>
    <property type="match status" value="1"/>
</dbReference>
<dbReference type="InterPro" id="IPR029058">
    <property type="entry name" value="AB_hydrolase_fold"/>
</dbReference>
<organism evidence="3 4">
    <name type="scientific">Aspergillus kawachii</name>
    <name type="common">White koji mold</name>
    <name type="synonym">Aspergillus awamori var. kawachi</name>
    <dbReference type="NCBI Taxonomy" id="1069201"/>
    <lineage>
        <taxon>Eukaryota</taxon>
        <taxon>Fungi</taxon>
        <taxon>Dikarya</taxon>
        <taxon>Ascomycota</taxon>
        <taxon>Pezizomycotina</taxon>
        <taxon>Eurotiomycetes</taxon>
        <taxon>Eurotiomycetidae</taxon>
        <taxon>Eurotiales</taxon>
        <taxon>Aspergillaceae</taxon>
        <taxon>Aspergillus</taxon>
        <taxon>Aspergillus subgen. Circumdati</taxon>
    </lineage>
</organism>
<dbReference type="Pfam" id="PF08386">
    <property type="entry name" value="Abhydrolase_4"/>
    <property type="match status" value="1"/>
</dbReference>
<keyword evidence="4" id="KW-1185">Reference proteome</keyword>
<proteinExistence type="inferred from homology"/>
<reference evidence="3" key="1">
    <citation type="submission" date="2021-01" db="EMBL/GenBank/DDBJ databases">
        <authorList>
            <consortium name="Aspergillus luchuensis mut. kawachii IFO 4304 genome sequencing consortium"/>
            <person name="Kazuki M."/>
            <person name="Futagami T."/>
        </authorList>
    </citation>
    <scope>NUCLEOTIDE SEQUENCE</scope>
    <source>
        <strain evidence="3">IFO 4308</strain>
    </source>
</reference>
<dbReference type="PANTHER" id="PTHR43248">
    <property type="entry name" value="2-SUCCINYL-6-HYDROXY-2,4-CYCLOHEXADIENE-1-CARBOXYLATE SYNTHASE"/>
    <property type="match status" value="1"/>
</dbReference>
<dbReference type="InterPro" id="IPR013595">
    <property type="entry name" value="Pept_S33_TAP-like_C"/>
</dbReference>
<dbReference type="OrthoDB" id="425534at2759"/>
<dbReference type="KEGG" id="aluc:AKAW2_50006S"/>
<protein>
    <submittedName>
        <fullName evidence="3">Uncharacterized protein</fullName>
    </submittedName>
</protein>
<evidence type="ECO:0000313" key="4">
    <source>
        <dbReference type="Proteomes" id="UP000661280"/>
    </source>
</evidence>
<evidence type="ECO:0000256" key="2">
    <source>
        <dbReference type="ARBA" id="ARBA00022801"/>
    </source>
</evidence>
<dbReference type="Proteomes" id="UP000661280">
    <property type="component" value="Chromosome 5"/>
</dbReference>
<dbReference type="GeneID" id="64960986"/>
<name>A0A7R7WZ89_ASPKA</name>
<dbReference type="Pfam" id="PF00561">
    <property type="entry name" value="Abhydrolase_1"/>
    <property type="match status" value="1"/>
</dbReference>
<sequence length="536" mass="60144">MDKQPLLPDNTTERRFRNPSFRRWTFILVLLIIIGAATLRHNLFLPGNNSERLSERYEGELISWEPCVPSNGITTECSKVDVPMDHFNHGASGNRTFTIPLIRMRGANATKNLIINPGGPGMSGIEYLNDHGEQLRSIIGEGFHLLSFDPRGVNKATPLASCYPDAAAREHFSRVRFRNLEIDSPETYAWTQNFAKACSDTMGEQAKYINTPQTAADMNTILAAVGQEDMFYWGFSYGSLLGQTYAGMFPARSKRVIIDGIVNQFKWYNGTFEMESQVDTNRVFYGFLNECFKAGPVKCPLSSIATSAEQLQYIVLSSMKKLREQPLSVYLNQTAYGLLKYENLWYDVVLPALYSPSTWFTLASHLHQIILGNATDVFLASGNKDAWDLGHEGSEFIRLNDGLSGPAYWPQDRQSLLDYMIPLLNGSMFGAIHGKIFFMRQQWNIPRTHHYMPQKGVKTAHPLLILSTTYDPVCPLVSAHPAQEAFVGSRIVRINGFGHCSTSVNSSCVAKILHNFLYDGSVPETSTECEVDSSYF</sequence>
<dbReference type="EMBL" id="AP024429">
    <property type="protein sequence ID" value="BCR99664.1"/>
    <property type="molecule type" value="Genomic_DNA"/>
</dbReference>
<gene>
    <name evidence="3" type="ORF">AKAW2_50006S</name>
</gene>
<dbReference type="InterPro" id="IPR000073">
    <property type="entry name" value="AB_hydrolase_1"/>
</dbReference>
<evidence type="ECO:0000256" key="1">
    <source>
        <dbReference type="ARBA" id="ARBA00010088"/>
    </source>
</evidence>
<reference evidence="3" key="2">
    <citation type="submission" date="2021-02" db="EMBL/GenBank/DDBJ databases">
        <title>Aspergillus luchuensis mut. kawachii IFO 4304 genome sequence.</title>
        <authorList>
            <person name="Mori K."/>
            <person name="Kadooka C."/>
            <person name="Goto M."/>
            <person name="Futagami T."/>
        </authorList>
    </citation>
    <scope>NUCLEOTIDE SEQUENCE</scope>
    <source>
        <strain evidence="3">IFO 4308</strain>
    </source>
</reference>
<dbReference type="RefSeq" id="XP_041543427.1">
    <property type="nucleotide sequence ID" value="XM_041689776.1"/>
</dbReference>
<evidence type="ECO:0000313" key="3">
    <source>
        <dbReference type="EMBL" id="BCR99664.1"/>
    </source>
</evidence>
<dbReference type="GO" id="GO:0016787">
    <property type="term" value="F:hydrolase activity"/>
    <property type="evidence" value="ECO:0007669"/>
    <property type="project" value="UniProtKB-KW"/>
</dbReference>